<reference evidence="2 3" key="1">
    <citation type="journal article" date="2018" name="Sci. Rep.">
        <title>Raphidocelis subcapitata (=Pseudokirchneriella subcapitata) provides an insight into genome evolution and environmental adaptations in the Sphaeropleales.</title>
        <authorList>
            <person name="Suzuki S."/>
            <person name="Yamaguchi H."/>
            <person name="Nakajima N."/>
            <person name="Kawachi M."/>
        </authorList>
    </citation>
    <scope>NUCLEOTIDE SEQUENCE [LARGE SCALE GENOMIC DNA]</scope>
    <source>
        <strain evidence="2 3">NIES-35</strain>
    </source>
</reference>
<dbReference type="FunCoup" id="A0A2V0P304">
    <property type="interactions" value="1905"/>
</dbReference>
<evidence type="ECO:0000313" key="2">
    <source>
        <dbReference type="EMBL" id="GBF94248.1"/>
    </source>
</evidence>
<dbReference type="GO" id="GO:0008308">
    <property type="term" value="F:voltage-gated monoatomic anion channel activity"/>
    <property type="evidence" value="ECO:0007669"/>
    <property type="project" value="InterPro"/>
</dbReference>
<comment type="similarity">
    <text evidence="1">Belongs to the eukaryotic mitochondrial porin (TC 1.B.8.1) family.</text>
</comment>
<dbReference type="InParanoid" id="A0A2V0P304"/>
<dbReference type="GO" id="GO:0005741">
    <property type="term" value="C:mitochondrial outer membrane"/>
    <property type="evidence" value="ECO:0007669"/>
    <property type="project" value="InterPro"/>
</dbReference>
<dbReference type="PANTHER" id="PTHR11743">
    <property type="entry name" value="VOLTAGE-DEPENDENT ANION-SELECTIVE CHANNEL"/>
    <property type="match status" value="1"/>
</dbReference>
<dbReference type="Proteomes" id="UP000247498">
    <property type="component" value="Unassembled WGS sequence"/>
</dbReference>
<dbReference type="InterPro" id="IPR027246">
    <property type="entry name" value="Porin_Euk/Tom40"/>
</dbReference>
<dbReference type="InterPro" id="IPR001925">
    <property type="entry name" value="Porin_Euk"/>
</dbReference>
<dbReference type="CDD" id="cd07306">
    <property type="entry name" value="Porin3_VDAC"/>
    <property type="match status" value="1"/>
</dbReference>
<dbReference type="AlphaFoldDB" id="A0A2V0P304"/>
<name>A0A2V0P304_9CHLO</name>
<evidence type="ECO:0000313" key="3">
    <source>
        <dbReference type="Proteomes" id="UP000247498"/>
    </source>
</evidence>
<dbReference type="STRING" id="307507.A0A2V0P304"/>
<protein>
    <submittedName>
        <fullName evidence="2">Voltage-dependent anion-selective channel</fullName>
    </submittedName>
</protein>
<sequence>MGVAAYFDAGKGAREVLYGAREGLYQFDQRVALTTKTADGVSLVLGAINKGDKADLSLKSSYTYKNYGISALFRTSTDKVDVTANIDNVAPGLKAAIHATLPDAQSGKLLLDYSSARAHVRTTLGLNTQPKASIAATTAQGNLIYGVEGTFDTGKSEVTGYGVMAGWTAPDSQLVLQLTDKLETAKLYASHNYTKDKAVAAEVSRPVKGGDVTFSLGVLQRLENGALFKAKVNHLGVASLLYEQRLASGERLALSTQVDTINVGGKAPKVGVALDLA</sequence>
<organism evidence="2 3">
    <name type="scientific">Raphidocelis subcapitata</name>
    <dbReference type="NCBI Taxonomy" id="307507"/>
    <lineage>
        <taxon>Eukaryota</taxon>
        <taxon>Viridiplantae</taxon>
        <taxon>Chlorophyta</taxon>
        <taxon>core chlorophytes</taxon>
        <taxon>Chlorophyceae</taxon>
        <taxon>CS clade</taxon>
        <taxon>Sphaeropleales</taxon>
        <taxon>Selenastraceae</taxon>
        <taxon>Raphidocelis</taxon>
    </lineage>
</organism>
<dbReference type="Gene3D" id="2.40.160.10">
    <property type="entry name" value="Porin"/>
    <property type="match status" value="1"/>
</dbReference>
<proteinExistence type="inferred from homology"/>
<evidence type="ECO:0000256" key="1">
    <source>
        <dbReference type="ARBA" id="ARBA00009624"/>
    </source>
</evidence>
<dbReference type="OrthoDB" id="7827681at2759"/>
<dbReference type="PANTHER" id="PTHR11743:SF70">
    <property type="entry name" value="GH26960P-RELATED"/>
    <property type="match status" value="1"/>
</dbReference>
<comment type="caution">
    <text evidence="2">The sequence shown here is derived from an EMBL/GenBank/DDBJ whole genome shotgun (WGS) entry which is preliminary data.</text>
</comment>
<dbReference type="InterPro" id="IPR023614">
    <property type="entry name" value="Porin_dom_sf"/>
</dbReference>
<dbReference type="EMBL" id="BDRX01000049">
    <property type="protein sequence ID" value="GBF94248.1"/>
    <property type="molecule type" value="Genomic_DNA"/>
</dbReference>
<dbReference type="Pfam" id="PF01459">
    <property type="entry name" value="Porin_3"/>
    <property type="match status" value="1"/>
</dbReference>
<accession>A0A2V0P304</accession>
<gene>
    <name evidence="2" type="ORF">Rsub_06518</name>
</gene>
<keyword evidence="3" id="KW-1185">Reference proteome</keyword>